<comment type="caution">
    <text evidence="1">The sequence shown here is derived from an EMBL/GenBank/DDBJ whole genome shotgun (WGS) entry which is preliminary data.</text>
</comment>
<name>A0A9D4T6X4_RHISA</name>
<evidence type="ECO:0000313" key="2">
    <source>
        <dbReference type="Proteomes" id="UP000821837"/>
    </source>
</evidence>
<dbReference type="EMBL" id="JABSTV010001246">
    <property type="protein sequence ID" value="KAH7975565.1"/>
    <property type="molecule type" value="Genomic_DNA"/>
</dbReference>
<evidence type="ECO:0000313" key="1">
    <source>
        <dbReference type="EMBL" id="KAH7975565.1"/>
    </source>
</evidence>
<dbReference type="Proteomes" id="UP000821837">
    <property type="component" value="Chromosome 10"/>
</dbReference>
<accession>A0A9D4T6X4</accession>
<dbReference type="AlphaFoldDB" id="A0A9D4T6X4"/>
<reference evidence="1" key="2">
    <citation type="submission" date="2021-09" db="EMBL/GenBank/DDBJ databases">
        <authorList>
            <person name="Jia N."/>
            <person name="Wang J."/>
            <person name="Shi W."/>
            <person name="Du L."/>
            <person name="Sun Y."/>
            <person name="Zhan W."/>
            <person name="Jiang J."/>
            <person name="Wang Q."/>
            <person name="Zhang B."/>
            <person name="Ji P."/>
            <person name="Sakyi L.B."/>
            <person name="Cui X."/>
            <person name="Yuan T."/>
            <person name="Jiang B."/>
            <person name="Yang W."/>
            <person name="Lam T.T.-Y."/>
            <person name="Chang Q."/>
            <person name="Ding S."/>
            <person name="Wang X."/>
            <person name="Zhu J."/>
            <person name="Ruan X."/>
            <person name="Zhao L."/>
            <person name="Wei J."/>
            <person name="Que T."/>
            <person name="Du C."/>
            <person name="Cheng J."/>
            <person name="Dai P."/>
            <person name="Han X."/>
            <person name="Huang E."/>
            <person name="Gao Y."/>
            <person name="Liu J."/>
            <person name="Shao H."/>
            <person name="Ye R."/>
            <person name="Li L."/>
            <person name="Wei W."/>
            <person name="Wang X."/>
            <person name="Wang C."/>
            <person name="Huo Q."/>
            <person name="Li W."/>
            <person name="Guo W."/>
            <person name="Chen H."/>
            <person name="Chen S."/>
            <person name="Zhou L."/>
            <person name="Zhou L."/>
            <person name="Ni X."/>
            <person name="Tian J."/>
            <person name="Zhou Y."/>
            <person name="Sheng Y."/>
            <person name="Liu T."/>
            <person name="Pan Y."/>
            <person name="Xia L."/>
            <person name="Li J."/>
            <person name="Zhao F."/>
            <person name="Cao W."/>
        </authorList>
    </citation>
    <scope>NUCLEOTIDE SEQUENCE</scope>
    <source>
        <strain evidence="1">Rsan-2018</strain>
        <tissue evidence="1">Larvae</tissue>
    </source>
</reference>
<sequence length="88" mass="9258">MGTELKVDLLGAIQIMTGAWHDVKTELAETGEDCDDERIDDASRELSSLFTAAAPPEVSADDFVEADCNVQAVASLTDEDIVSAVAGT</sequence>
<proteinExistence type="predicted"/>
<protein>
    <submittedName>
        <fullName evidence="1">Uncharacterized protein</fullName>
    </submittedName>
</protein>
<reference evidence="1" key="1">
    <citation type="journal article" date="2020" name="Cell">
        <title>Large-Scale Comparative Analyses of Tick Genomes Elucidate Their Genetic Diversity and Vector Capacities.</title>
        <authorList>
            <consortium name="Tick Genome and Microbiome Consortium (TIGMIC)"/>
            <person name="Jia N."/>
            <person name="Wang J."/>
            <person name="Shi W."/>
            <person name="Du L."/>
            <person name="Sun Y."/>
            <person name="Zhan W."/>
            <person name="Jiang J.F."/>
            <person name="Wang Q."/>
            <person name="Zhang B."/>
            <person name="Ji P."/>
            <person name="Bell-Sakyi L."/>
            <person name="Cui X.M."/>
            <person name="Yuan T.T."/>
            <person name="Jiang B.G."/>
            <person name="Yang W.F."/>
            <person name="Lam T.T."/>
            <person name="Chang Q.C."/>
            <person name="Ding S.J."/>
            <person name="Wang X.J."/>
            <person name="Zhu J.G."/>
            <person name="Ruan X.D."/>
            <person name="Zhao L."/>
            <person name="Wei J.T."/>
            <person name="Ye R.Z."/>
            <person name="Que T.C."/>
            <person name="Du C.H."/>
            <person name="Zhou Y.H."/>
            <person name="Cheng J.X."/>
            <person name="Dai P.F."/>
            <person name="Guo W.B."/>
            <person name="Han X.H."/>
            <person name="Huang E.J."/>
            <person name="Li L.F."/>
            <person name="Wei W."/>
            <person name="Gao Y.C."/>
            <person name="Liu J.Z."/>
            <person name="Shao H.Z."/>
            <person name="Wang X."/>
            <person name="Wang C.C."/>
            <person name="Yang T.C."/>
            <person name="Huo Q.B."/>
            <person name="Li W."/>
            <person name="Chen H.Y."/>
            <person name="Chen S.E."/>
            <person name="Zhou L.G."/>
            <person name="Ni X.B."/>
            <person name="Tian J.H."/>
            <person name="Sheng Y."/>
            <person name="Liu T."/>
            <person name="Pan Y.S."/>
            <person name="Xia L.Y."/>
            <person name="Li J."/>
            <person name="Zhao F."/>
            <person name="Cao W.C."/>
        </authorList>
    </citation>
    <scope>NUCLEOTIDE SEQUENCE</scope>
    <source>
        <strain evidence="1">Rsan-2018</strain>
    </source>
</reference>
<gene>
    <name evidence="1" type="ORF">HPB52_003245</name>
</gene>
<keyword evidence="2" id="KW-1185">Reference proteome</keyword>
<organism evidence="1 2">
    <name type="scientific">Rhipicephalus sanguineus</name>
    <name type="common">Brown dog tick</name>
    <name type="synonym">Ixodes sanguineus</name>
    <dbReference type="NCBI Taxonomy" id="34632"/>
    <lineage>
        <taxon>Eukaryota</taxon>
        <taxon>Metazoa</taxon>
        <taxon>Ecdysozoa</taxon>
        <taxon>Arthropoda</taxon>
        <taxon>Chelicerata</taxon>
        <taxon>Arachnida</taxon>
        <taxon>Acari</taxon>
        <taxon>Parasitiformes</taxon>
        <taxon>Ixodida</taxon>
        <taxon>Ixodoidea</taxon>
        <taxon>Ixodidae</taxon>
        <taxon>Rhipicephalinae</taxon>
        <taxon>Rhipicephalus</taxon>
        <taxon>Rhipicephalus</taxon>
    </lineage>
</organism>